<sequence>MLGSDIYTCSSKNIIRLFFFFFFCVCVCVCERTKMVLELWKMKRDFMKTRLNKVTGYFVPSFLRTVLF</sequence>
<keyword evidence="1" id="KW-0472">Membrane</keyword>
<name>A0A147BV49_IXORI</name>
<dbReference type="EMBL" id="GEGO01000816">
    <property type="protein sequence ID" value="JAR94588.1"/>
    <property type="molecule type" value="Transcribed_RNA"/>
</dbReference>
<keyword evidence="1" id="KW-1133">Transmembrane helix</keyword>
<organism evidence="2">
    <name type="scientific">Ixodes ricinus</name>
    <name type="common">Common tick</name>
    <name type="synonym">Acarus ricinus</name>
    <dbReference type="NCBI Taxonomy" id="34613"/>
    <lineage>
        <taxon>Eukaryota</taxon>
        <taxon>Metazoa</taxon>
        <taxon>Ecdysozoa</taxon>
        <taxon>Arthropoda</taxon>
        <taxon>Chelicerata</taxon>
        <taxon>Arachnida</taxon>
        <taxon>Acari</taxon>
        <taxon>Parasitiformes</taxon>
        <taxon>Ixodida</taxon>
        <taxon>Ixodoidea</taxon>
        <taxon>Ixodidae</taxon>
        <taxon>Ixodinae</taxon>
        <taxon>Ixodes</taxon>
    </lineage>
</organism>
<reference evidence="2" key="1">
    <citation type="journal article" date="2018" name="PLoS Negl. Trop. Dis.">
        <title>Sialome diversity of ticks revealed by RNAseq of single tick salivary glands.</title>
        <authorList>
            <person name="Perner J."/>
            <person name="Kropackova S."/>
            <person name="Kopacek P."/>
            <person name="Ribeiro J.M."/>
        </authorList>
    </citation>
    <scope>NUCLEOTIDE SEQUENCE</scope>
    <source>
        <strain evidence="2">Siblings of single egg batch collected in Ceske Budejovice</strain>
        <tissue evidence="2">Salivary glands</tissue>
    </source>
</reference>
<keyword evidence="1" id="KW-0812">Transmembrane</keyword>
<proteinExistence type="predicted"/>
<protein>
    <submittedName>
        <fullName evidence="2">Uncharacterized protein</fullName>
    </submittedName>
</protein>
<dbReference type="AlphaFoldDB" id="A0A147BV49"/>
<accession>A0A147BV49</accession>
<evidence type="ECO:0000256" key="1">
    <source>
        <dbReference type="SAM" id="Phobius"/>
    </source>
</evidence>
<evidence type="ECO:0000313" key="2">
    <source>
        <dbReference type="EMBL" id="JAR94588.1"/>
    </source>
</evidence>
<feature type="transmembrane region" description="Helical" evidence="1">
    <location>
        <begin position="14"/>
        <end position="30"/>
    </location>
</feature>